<evidence type="ECO:0000256" key="4">
    <source>
        <dbReference type="ARBA" id="ARBA00022553"/>
    </source>
</evidence>
<evidence type="ECO:0000313" key="11">
    <source>
        <dbReference type="EMBL" id="PSW16870.1"/>
    </source>
</evidence>
<dbReference type="Pfam" id="PF00672">
    <property type="entry name" value="HAMP"/>
    <property type="match status" value="1"/>
</dbReference>
<dbReference type="Pfam" id="PF00512">
    <property type="entry name" value="HisKA"/>
    <property type="match status" value="1"/>
</dbReference>
<dbReference type="RefSeq" id="WP_107272411.1">
    <property type="nucleotide sequence ID" value="NZ_PYMA01000016.1"/>
</dbReference>
<keyword evidence="4" id="KW-0597">Phosphoprotein</keyword>
<dbReference type="InterPro" id="IPR050351">
    <property type="entry name" value="BphY/WalK/GraS-like"/>
</dbReference>
<reference evidence="11 12" key="1">
    <citation type="submission" date="2018-01" db="EMBL/GenBank/DDBJ databases">
        <title>Whole genome sequencing of Histamine producing bacteria.</title>
        <authorList>
            <person name="Butler K."/>
        </authorList>
    </citation>
    <scope>NUCLEOTIDE SEQUENCE [LARGE SCALE GENOMIC DNA]</scope>
    <source>
        <strain evidence="11 12">DSM 100436</strain>
    </source>
</reference>
<dbReference type="PANTHER" id="PTHR45453">
    <property type="entry name" value="PHOSPHATE REGULON SENSOR PROTEIN PHOR"/>
    <property type="match status" value="1"/>
</dbReference>
<dbReference type="InterPro" id="IPR003661">
    <property type="entry name" value="HisK_dim/P_dom"/>
</dbReference>
<dbReference type="PRINTS" id="PR00344">
    <property type="entry name" value="BCTRLSENSOR"/>
</dbReference>
<dbReference type="GO" id="GO:0004721">
    <property type="term" value="F:phosphoprotein phosphatase activity"/>
    <property type="evidence" value="ECO:0007669"/>
    <property type="project" value="TreeGrafter"/>
</dbReference>
<organism evidence="11 12">
    <name type="scientific">Photobacterium sanctipauli</name>
    <dbReference type="NCBI Taxonomy" id="1342794"/>
    <lineage>
        <taxon>Bacteria</taxon>
        <taxon>Pseudomonadati</taxon>
        <taxon>Pseudomonadota</taxon>
        <taxon>Gammaproteobacteria</taxon>
        <taxon>Vibrionales</taxon>
        <taxon>Vibrionaceae</taxon>
        <taxon>Photobacterium</taxon>
    </lineage>
</organism>
<protein>
    <recommendedName>
        <fullName evidence="3">histidine kinase</fullName>
        <ecNumber evidence="3">2.7.13.3</ecNumber>
    </recommendedName>
</protein>
<dbReference type="EC" id="2.7.13.3" evidence="3"/>
<dbReference type="GO" id="GO:0016036">
    <property type="term" value="P:cellular response to phosphate starvation"/>
    <property type="evidence" value="ECO:0007669"/>
    <property type="project" value="TreeGrafter"/>
</dbReference>
<dbReference type="CDD" id="cd00082">
    <property type="entry name" value="HisKA"/>
    <property type="match status" value="1"/>
</dbReference>
<evidence type="ECO:0000256" key="6">
    <source>
        <dbReference type="ARBA" id="ARBA00022777"/>
    </source>
</evidence>
<feature type="domain" description="HAMP" evidence="10">
    <location>
        <begin position="244"/>
        <end position="296"/>
    </location>
</feature>
<feature type="transmembrane region" description="Helical" evidence="8">
    <location>
        <begin position="20"/>
        <end position="39"/>
    </location>
</feature>
<evidence type="ECO:0000256" key="8">
    <source>
        <dbReference type="SAM" id="Phobius"/>
    </source>
</evidence>
<keyword evidence="7" id="KW-0902">Two-component regulatory system</keyword>
<proteinExistence type="predicted"/>
<dbReference type="Gene3D" id="6.10.340.10">
    <property type="match status" value="1"/>
</dbReference>
<evidence type="ECO:0000313" key="12">
    <source>
        <dbReference type="Proteomes" id="UP000241771"/>
    </source>
</evidence>
<dbReference type="GO" id="GO:0000155">
    <property type="term" value="F:phosphorelay sensor kinase activity"/>
    <property type="evidence" value="ECO:0007669"/>
    <property type="project" value="InterPro"/>
</dbReference>
<dbReference type="InterPro" id="IPR004358">
    <property type="entry name" value="Sig_transdc_His_kin-like_C"/>
</dbReference>
<dbReference type="InterPro" id="IPR003660">
    <property type="entry name" value="HAMP_dom"/>
</dbReference>
<dbReference type="Pfam" id="PF02518">
    <property type="entry name" value="HATPase_c"/>
    <property type="match status" value="1"/>
</dbReference>
<dbReference type="InterPro" id="IPR005467">
    <property type="entry name" value="His_kinase_dom"/>
</dbReference>
<keyword evidence="12" id="KW-1185">Reference proteome</keyword>
<evidence type="ECO:0000256" key="1">
    <source>
        <dbReference type="ARBA" id="ARBA00000085"/>
    </source>
</evidence>
<comment type="catalytic activity">
    <reaction evidence="1">
        <text>ATP + protein L-histidine = ADP + protein N-phospho-L-histidine.</text>
        <dbReference type="EC" id="2.7.13.3"/>
    </reaction>
</comment>
<evidence type="ECO:0000259" key="9">
    <source>
        <dbReference type="PROSITE" id="PS50109"/>
    </source>
</evidence>
<dbReference type="EMBL" id="PYMA01000016">
    <property type="protein sequence ID" value="PSW16870.1"/>
    <property type="molecule type" value="Genomic_DNA"/>
</dbReference>
<dbReference type="PANTHER" id="PTHR45453:SF1">
    <property type="entry name" value="PHOSPHATE REGULON SENSOR PROTEIN PHOR"/>
    <property type="match status" value="1"/>
</dbReference>
<comment type="subcellular location">
    <subcellularLocation>
        <location evidence="2">Membrane</location>
    </subcellularLocation>
</comment>
<dbReference type="Gene3D" id="3.30.565.10">
    <property type="entry name" value="Histidine kinase-like ATPase, C-terminal domain"/>
    <property type="match status" value="1"/>
</dbReference>
<evidence type="ECO:0000256" key="7">
    <source>
        <dbReference type="ARBA" id="ARBA00023012"/>
    </source>
</evidence>
<evidence type="ECO:0000256" key="5">
    <source>
        <dbReference type="ARBA" id="ARBA00022679"/>
    </source>
</evidence>
<comment type="caution">
    <text evidence="11">The sequence shown here is derived from an EMBL/GenBank/DDBJ whole genome shotgun (WGS) entry which is preliminary data.</text>
</comment>
<dbReference type="InterPro" id="IPR036890">
    <property type="entry name" value="HATPase_C_sf"/>
</dbReference>
<feature type="domain" description="Histidine kinase" evidence="9">
    <location>
        <begin position="304"/>
        <end position="526"/>
    </location>
</feature>
<dbReference type="InterPro" id="IPR003594">
    <property type="entry name" value="HATPase_dom"/>
</dbReference>
<dbReference type="SMART" id="SM00388">
    <property type="entry name" value="HisKA"/>
    <property type="match status" value="1"/>
</dbReference>
<evidence type="ECO:0000256" key="3">
    <source>
        <dbReference type="ARBA" id="ARBA00012438"/>
    </source>
</evidence>
<evidence type="ECO:0000259" key="10">
    <source>
        <dbReference type="PROSITE" id="PS50885"/>
    </source>
</evidence>
<dbReference type="Gene3D" id="1.10.287.130">
    <property type="match status" value="1"/>
</dbReference>
<dbReference type="Proteomes" id="UP000241771">
    <property type="component" value="Unassembled WGS sequence"/>
</dbReference>
<keyword evidence="8" id="KW-0812">Transmembrane</keyword>
<gene>
    <name evidence="11" type="ORF">C9I98_20165</name>
</gene>
<name>A0A2T3NMZ6_9GAMM</name>
<evidence type="ECO:0000256" key="2">
    <source>
        <dbReference type="ARBA" id="ARBA00004370"/>
    </source>
</evidence>
<dbReference type="SMART" id="SM00304">
    <property type="entry name" value="HAMP"/>
    <property type="match status" value="1"/>
</dbReference>
<dbReference type="InterPro" id="IPR036097">
    <property type="entry name" value="HisK_dim/P_sf"/>
</dbReference>
<dbReference type="CDD" id="cd06225">
    <property type="entry name" value="HAMP"/>
    <property type="match status" value="1"/>
</dbReference>
<dbReference type="SMART" id="SM00387">
    <property type="entry name" value="HATPase_c"/>
    <property type="match status" value="1"/>
</dbReference>
<dbReference type="SUPFAM" id="SSF55874">
    <property type="entry name" value="ATPase domain of HSP90 chaperone/DNA topoisomerase II/histidine kinase"/>
    <property type="match status" value="1"/>
</dbReference>
<sequence length="526" mass="59792">MDAMIRSLILAIQNHIRFRAILMIVATTLVGSITLIMLTKITMKEGFLRYVNSEEQARVEKLTVQLEKYLPAYLESGSNPYNWWPRLVNSTLPEGAEHWQRPESPLSSNFKEHSALRGDNLYHYTMMSMRPFMPGRESESYFANVSFDTDYHRPPRGDSSAFEHRLMLLDGDKNHIIGAHHHPNEILYPIYSNNKVIAYLGHTPHQKLLEATEVQFVQDFNGSLLWIWVISCGVTLAMAYPWAHGLIKTIESFNSSVRQLTLGTYKTRLPIKRRDELGHLACDINHLAKVLEQNEKARQQWIADISHELRNPLAIMQAEVEAVQDGVRENSDATIKSLHYNVIHLSHLVNDLYELSLSDIGALSYNKIKASPLSMLEQSVELYRDAFEEKQLTFGLYYEGEAESMRNLLIDLDQNRIQQLFSNLIKNSLKYTDSGGGLDIRAQMIGEHKLIISFSDSAPGLSDSELSQIFERLYRTDRSRTRQNNNGAGLGLAICNNIADAHGMTLSAEHSSMGGVCMKLVIRKEV</sequence>
<keyword evidence="8" id="KW-1133">Transmembrane helix</keyword>
<keyword evidence="8" id="KW-0472">Membrane</keyword>
<keyword evidence="5" id="KW-0808">Transferase</keyword>
<dbReference type="GO" id="GO:0005886">
    <property type="term" value="C:plasma membrane"/>
    <property type="evidence" value="ECO:0007669"/>
    <property type="project" value="TreeGrafter"/>
</dbReference>
<dbReference type="SUPFAM" id="SSF47384">
    <property type="entry name" value="Homodimeric domain of signal transducing histidine kinase"/>
    <property type="match status" value="1"/>
</dbReference>
<accession>A0A2T3NMZ6</accession>
<dbReference type="PROSITE" id="PS50885">
    <property type="entry name" value="HAMP"/>
    <property type="match status" value="1"/>
</dbReference>
<dbReference type="PROSITE" id="PS50109">
    <property type="entry name" value="HIS_KIN"/>
    <property type="match status" value="1"/>
</dbReference>
<keyword evidence="6" id="KW-0418">Kinase</keyword>
<dbReference type="AlphaFoldDB" id="A0A2T3NMZ6"/>